<keyword evidence="1" id="KW-0812">Transmembrane</keyword>
<evidence type="ECO:0000313" key="2">
    <source>
        <dbReference type="EMBL" id="QEG21462.1"/>
    </source>
</evidence>
<feature type="transmembrane region" description="Helical" evidence="1">
    <location>
        <begin position="21"/>
        <end position="40"/>
    </location>
</feature>
<keyword evidence="1" id="KW-0472">Membrane</keyword>
<keyword evidence="3" id="KW-1185">Reference proteome</keyword>
<dbReference type="RefSeq" id="WP_075084354.1">
    <property type="nucleotide sequence ID" value="NZ_CP042912.1"/>
</dbReference>
<keyword evidence="1" id="KW-1133">Transmembrane helix</keyword>
<evidence type="ECO:0000313" key="3">
    <source>
        <dbReference type="Proteomes" id="UP000322214"/>
    </source>
</evidence>
<dbReference type="STRING" id="980251.GCA_001642875_01557"/>
<sequence length="81" mass="9023">MSGTNPNPTRPRTATFTIRSIFVITTVFAAAAVSLGYLFRAANGNSDEIGPFVIYTMLMPLALMVAMSWTFRIAKWFKKRS</sequence>
<accession>A0A5B9P961</accession>
<gene>
    <name evidence="2" type="ORF">MFFC18_13180</name>
</gene>
<name>A0A5B9P961_9BACT</name>
<dbReference type="KEGG" id="mff:MFFC18_13180"/>
<feature type="transmembrane region" description="Helical" evidence="1">
    <location>
        <begin position="52"/>
        <end position="71"/>
    </location>
</feature>
<organism evidence="2 3">
    <name type="scientific">Mariniblastus fucicola</name>
    <dbReference type="NCBI Taxonomy" id="980251"/>
    <lineage>
        <taxon>Bacteria</taxon>
        <taxon>Pseudomonadati</taxon>
        <taxon>Planctomycetota</taxon>
        <taxon>Planctomycetia</taxon>
        <taxon>Pirellulales</taxon>
        <taxon>Pirellulaceae</taxon>
        <taxon>Mariniblastus</taxon>
    </lineage>
</organism>
<reference evidence="2 3" key="1">
    <citation type="submission" date="2019-08" db="EMBL/GenBank/DDBJ databases">
        <title>Deep-cultivation of Planctomycetes and their phenomic and genomic characterization uncovers novel biology.</title>
        <authorList>
            <person name="Wiegand S."/>
            <person name="Jogler M."/>
            <person name="Boedeker C."/>
            <person name="Pinto D."/>
            <person name="Vollmers J."/>
            <person name="Rivas-Marin E."/>
            <person name="Kohn T."/>
            <person name="Peeters S.H."/>
            <person name="Heuer A."/>
            <person name="Rast P."/>
            <person name="Oberbeckmann S."/>
            <person name="Bunk B."/>
            <person name="Jeske O."/>
            <person name="Meyerdierks A."/>
            <person name="Storesund J.E."/>
            <person name="Kallscheuer N."/>
            <person name="Luecker S."/>
            <person name="Lage O.M."/>
            <person name="Pohl T."/>
            <person name="Merkel B.J."/>
            <person name="Hornburger P."/>
            <person name="Mueller R.-W."/>
            <person name="Bruemmer F."/>
            <person name="Labrenz M."/>
            <person name="Spormann A.M."/>
            <person name="Op den Camp H."/>
            <person name="Overmann J."/>
            <person name="Amann R."/>
            <person name="Jetten M.S.M."/>
            <person name="Mascher T."/>
            <person name="Medema M.H."/>
            <person name="Devos D.P."/>
            <person name="Kaster A.-K."/>
            <person name="Ovreas L."/>
            <person name="Rohde M."/>
            <person name="Galperin M.Y."/>
            <person name="Jogler C."/>
        </authorList>
    </citation>
    <scope>NUCLEOTIDE SEQUENCE [LARGE SCALE GENOMIC DNA]</scope>
    <source>
        <strain evidence="2 3">FC18</strain>
    </source>
</reference>
<evidence type="ECO:0000256" key="1">
    <source>
        <dbReference type="SAM" id="Phobius"/>
    </source>
</evidence>
<protein>
    <submittedName>
        <fullName evidence="2">Uncharacterized protein</fullName>
    </submittedName>
</protein>
<dbReference type="Proteomes" id="UP000322214">
    <property type="component" value="Chromosome"/>
</dbReference>
<dbReference type="AlphaFoldDB" id="A0A5B9P961"/>
<proteinExistence type="predicted"/>
<dbReference type="EMBL" id="CP042912">
    <property type="protein sequence ID" value="QEG21462.1"/>
    <property type="molecule type" value="Genomic_DNA"/>
</dbReference>